<comment type="subunit">
    <text evidence="16">Interacts with SNARE complex members GOSR2, SEC22B and STX5. Interacts with LMAN1/ERGIC53. Interacts with STX17.</text>
</comment>
<keyword evidence="5" id="KW-0256">Endoplasmic reticulum</keyword>
<evidence type="ECO:0000256" key="3">
    <source>
        <dbReference type="ARBA" id="ARBA00022553"/>
    </source>
</evidence>
<dbReference type="GO" id="GO:0031201">
    <property type="term" value="C:SNARE complex"/>
    <property type="evidence" value="ECO:0000318"/>
    <property type="project" value="GO_Central"/>
</dbReference>
<evidence type="ECO:0000256" key="15">
    <source>
        <dbReference type="ARBA" id="ARBA00054011"/>
    </source>
</evidence>
<dbReference type="InParanoid" id="T1EP64"/>
<keyword evidence="7" id="KW-0653">Protein transport</keyword>
<keyword evidence="9" id="KW-0333">Golgi apparatus</keyword>
<evidence type="ECO:0000313" key="21">
    <source>
        <dbReference type="EMBL" id="ESO12975.1"/>
    </source>
</evidence>
<evidence type="ECO:0000256" key="11">
    <source>
        <dbReference type="ARBA" id="ARBA00023136"/>
    </source>
</evidence>
<comment type="function">
    <text evidence="15">Required for vesicular transport from the ER to the Golgi complex. Functions as a SNARE involved in the docking process of ER-derived vesicles with the cis-Golgi membrane.</text>
</comment>
<dbReference type="OrthoDB" id="261831at2759"/>
<dbReference type="OMA" id="GHRNYMC"/>
<keyword evidence="23" id="KW-1185">Reference proteome</keyword>
<dbReference type="STRING" id="6412.T1EP64"/>
<dbReference type="InterPro" id="IPR000727">
    <property type="entry name" value="T_SNARE_dom"/>
</dbReference>
<dbReference type="GO" id="GO:0005789">
    <property type="term" value="C:endoplasmic reticulum membrane"/>
    <property type="evidence" value="ECO:0007669"/>
    <property type="project" value="UniProtKB-SubCell"/>
</dbReference>
<keyword evidence="10" id="KW-0175">Coiled coil</keyword>
<dbReference type="InterPro" id="IPR039899">
    <property type="entry name" value="BET1_SNARE"/>
</dbReference>
<evidence type="ECO:0000256" key="4">
    <source>
        <dbReference type="ARBA" id="ARBA00022692"/>
    </source>
</evidence>
<evidence type="ECO:0000313" key="22">
    <source>
        <dbReference type="EnsemblMetazoa" id="HelroP159569"/>
    </source>
</evidence>
<dbReference type="PANTHER" id="PTHR12791">
    <property type="entry name" value="GOLGI SNARE BET1-RELATED"/>
    <property type="match status" value="1"/>
</dbReference>
<gene>
    <name evidence="22" type="primary">20198364</name>
    <name evidence="21" type="ORF">HELRODRAFT_159569</name>
</gene>
<keyword evidence="6" id="KW-0931">ER-Golgi transport</keyword>
<dbReference type="GeneID" id="20198364"/>
<dbReference type="KEGG" id="hro:HELRODRAFT_159569"/>
<feature type="transmembrane region" description="Helical" evidence="19">
    <location>
        <begin position="76"/>
        <end position="97"/>
    </location>
</feature>
<evidence type="ECO:0000259" key="20">
    <source>
        <dbReference type="PROSITE" id="PS50192"/>
    </source>
</evidence>
<comment type="subcellular location">
    <subcellularLocation>
        <location evidence="14">Endomembrane system</location>
        <topology evidence="14">Single-pass type IV membrane protein</topology>
    </subcellularLocation>
    <subcellularLocation>
        <location evidence="1">Endoplasmic reticulum membrane</location>
        <topology evidence="1">Single-pass membrane protein</topology>
    </subcellularLocation>
    <subcellularLocation>
        <location evidence="12">Golgi apparatus</location>
        <location evidence="12">cis-Golgi network membrane</location>
    </subcellularLocation>
</comment>
<evidence type="ECO:0000256" key="1">
    <source>
        <dbReference type="ARBA" id="ARBA00004389"/>
    </source>
</evidence>
<keyword evidence="3" id="KW-0597">Phosphoprotein</keyword>
<dbReference type="GO" id="GO:0005484">
    <property type="term" value="F:SNAP receptor activity"/>
    <property type="evidence" value="ECO:0000318"/>
    <property type="project" value="GO_Central"/>
</dbReference>
<evidence type="ECO:0000256" key="16">
    <source>
        <dbReference type="ARBA" id="ARBA00063965"/>
    </source>
</evidence>
<dbReference type="SUPFAM" id="SSF58038">
    <property type="entry name" value="SNARE fusion complex"/>
    <property type="match status" value="1"/>
</dbReference>
<dbReference type="CTD" id="20198364"/>
<proteinExistence type="inferred from homology"/>
<evidence type="ECO:0000256" key="8">
    <source>
        <dbReference type="ARBA" id="ARBA00022989"/>
    </source>
</evidence>
<dbReference type="SMART" id="SM00397">
    <property type="entry name" value="t_SNARE"/>
    <property type="match status" value="1"/>
</dbReference>
<evidence type="ECO:0000256" key="5">
    <source>
        <dbReference type="ARBA" id="ARBA00022824"/>
    </source>
</evidence>
<evidence type="ECO:0000313" key="23">
    <source>
        <dbReference type="Proteomes" id="UP000015101"/>
    </source>
</evidence>
<dbReference type="EMBL" id="AMQM01000275">
    <property type="status" value="NOT_ANNOTATED_CDS"/>
    <property type="molecule type" value="Genomic_DNA"/>
</dbReference>
<keyword evidence="8 19" id="KW-1133">Transmembrane helix</keyword>
<accession>T1EP64</accession>
<evidence type="ECO:0000256" key="19">
    <source>
        <dbReference type="SAM" id="Phobius"/>
    </source>
</evidence>
<comment type="similarity">
    <text evidence="13">Belongs to the BET1 family.</text>
</comment>
<dbReference type="Gene3D" id="1.20.5.110">
    <property type="match status" value="1"/>
</dbReference>
<feature type="domain" description="T-SNARE coiled-coil homology" evidence="20">
    <location>
        <begin position="8"/>
        <end position="70"/>
    </location>
</feature>
<dbReference type="AlphaFoldDB" id="T1EP64"/>
<dbReference type="GO" id="GO:0048280">
    <property type="term" value="P:vesicle fusion with Golgi apparatus"/>
    <property type="evidence" value="ECO:0000318"/>
    <property type="project" value="GO_Central"/>
</dbReference>
<protein>
    <recommendedName>
        <fullName evidence="17">BET1 homolog</fullName>
    </recommendedName>
    <alternativeName>
        <fullName evidence="18">Golgi vesicular membrane-trafficking protein p18</fullName>
    </alternativeName>
</protein>
<dbReference type="HOGENOM" id="CLU_086133_2_1_1"/>
<dbReference type="GO" id="GO:0005794">
    <property type="term" value="C:Golgi apparatus"/>
    <property type="evidence" value="ECO:0007669"/>
    <property type="project" value="UniProtKB-SubCell"/>
</dbReference>
<keyword evidence="2" id="KW-0813">Transport</keyword>
<reference evidence="23" key="1">
    <citation type="submission" date="2012-12" db="EMBL/GenBank/DDBJ databases">
        <authorList>
            <person name="Hellsten U."/>
            <person name="Grimwood J."/>
            <person name="Chapman J.A."/>
            <person name="Shapiro H."/>
            <person name="Aerts A."/>
            <person name="Otillar R.P."/>
            <person name="Terry A.Y."/>
            <person name="Boore J.L."/>
            <person name="Simakov O."/>
            <person name="Marletaz F."/>
            <person name="Cho S.-J."/>
            <person name="Edsinger-Gonzales E."/>
            <person name="Havlak P."/>
            <person name="Kuo D.-H."/>
            <person name="Larsson T."/>
            <person name="Lv J."/>
            <person name="Arendt D."/>
            <person name="Savage R."/>
            <person name="Osoegawa K."/>
            <person name="de Jong P."/>
            <person name="Lindberg D.R."/>
            <person name="Seaver E.C."/>
            <person name="Weisblat D.A."/>
            <person name="Putnam N.H."/>
            <person name="Grigoriev I.V."/>
            <person name="Rokhsar D.S."/>
        </authorList>
    </citation>
    <scope>NUCLEOTIDE SEQUENCE</scope>
</reference>
<reference evidence="21 23" key="2">
    <citation type="journal article" date="2013" name="Nature">
        <title>Insights into bilaterian evolution from three spiralian genomes.</title>
        <authorList>
            <person name="Simakov O."/>
            <person name="Marletaz F."/>
            <person name="Cho S.J."/>
            <person name="Edsinger-Gonzales E."/>
            <person name="Havlak P."/>
            <person name="Hellsten U."/>
            <person name="Kuo D.H."/>
            <person name="Larsson T."/>
            <person name="Lv J."/>
            <person name="Arendt D."/>
            <person name="Savage R."/>
            <person name="Osoegawa K."/>
            <person name="de Jong P."/>
            <person name="Grimwood J."/>
            <person name="Chapman J.A."/>
            <person name="Shapiro H."/>
            <person name="Aerts A."/>
            <person name="Otillar R.P."/>
            <person name="Terry A.Y."/>
            <person name="Boore J.L."/>
            <person name="Grigoriev I.V."/>
            <person name="Lindberg D.R."/>
            <person name="Seaver E.C."/>
            <person name="Weisblat D.A."/>
            <person name="Putnam N.H."/>
            <person name="Rokhsar D.S."/>
        </authorList>
    </citation>
    <scope>NUCLEOTIDE SEQUENCE</scope>
</reference>
<sequence>MPSGSNSPFIEEENDQLEKDLKNKVGLLKKVTIDIGHEVREQNKLLKEMDDDFDKSTGFLKSTMARVKKIAKSGHFYIYIYLLLFAAFVFFVIWLIMKTR</sequence>
<evidence type="ECO:0000256" key="7">
    <source>
        <dbReference type="ARBA" id="ARBA00022927"/>
    </source>
</evidence>
<name>T1EP64_HELRO</name>
<evidence type="ECO:0000256" key="18">
    <source>
        <dbReference type="ARBA" id="ARBA00077825"/>
    </source>
</evidence>
<evidence type="ECO:0000256" key="13">
    <source>
        <dbReference type="ARBA" id="ARBA00037962"/>
    </source>
</evidence>
<dbReference type="EnsemblMetazoa" id="HelroT159569">
    <property type="protein sequence ID" value="HelroP159569"/>
    <property type="gene ID" value="HelroG159569"/>
</dbReference>
<reference evidence="22" key="3">
    <citation type="submission" date="2015-06" db="UniProtKB">
        <authorList>
            <consortium name="EnsemblMetazoa"/>
        </authorList>
    </citation>
    <scope>IDENTIFICATION</scope>
</reference>
<dbReference type="GO" id="GO:0006888">
    <property type="term" value="P:endoplasmic reticulum to Golgi vesicle-mediated transport"/>
    <property type="evidence" value="ECO:0000318"/>
    <property type="project" value="GO_Central"/>
</dbReference>
<evidence type="ECO:0000256" key="10">
    <source>
        <dbReference type="ARBA" id="ARBA00023054"/>
    </source>
</evidence>
<dbReference type="FunCoup" id="T1EP64">
    <property type="interactions" value="1242"/>
</dbReference>
<dbReference type="PROSITE" id="PS50192">
    <property type="entry name" value="T_SNARE"/>
    <property type="match status" value="1"/>
</dbReference>
<dbReference type="RefSeq" id="XP_009009695.1">
    <property type="nucleotide sequence ID" value="XM_009011447.1"/>
</dbReference>
<evidence type="ECO:0000256" key="6">
    <source>
        <dbReference type="ARBA" id="ARBA00022892"/>
    </source>
</evidence>
<dbReference type="Proteomes" id="UP000015101">
    <property type="component" value="Unassembled WGS sequence"/>
</dbReference>
<evidence type="ECO:0000256" key="9">
    <source>
        <dbReference type="ARBA" id="ARBA00023034"/>
    </source>
</evidence>
<keyword evidence="4 19" id="KW-0812">Transmembrane</keyword>
<organism evidence="22 23">
    <name type="scientific">Helobdella robusta</name>
    <name type="common">Californian leech</name>
    <dbReference type="NCBI Taxonomy" id="6412"/>
    <lineage>
        <taxon>Eukaryota</taxon>
        <taxon>Metazoa</taxon>
        <taxon>Spiralia</taxon>
        <taxon>Lophotrochozoa</taxon>
        <taxon>Annelida</taxon>
        <taxon>Clitellata</taxon>
        <taxon>Hirudinea</taxon>
        <taxon>Rhynchobdellida</taxon>
        <taxon>Glossiphoniidae</taxon>
        <taxon>Helobdella</taxon>
    </lineage>
</organism>
<dbReference type="EMBL" id="KB095811">
    <property type="protein sequence ID" value="ESO12975.1"/>
    <property type="molecule type" value="Genomic_DNA"/>
</dbReference>
<evidence type="ECO:0000256" key="2">
    <source>
        <dbReference type="ARBA" id="ARBA00022448"/>
    </source>
</evidence>
<dbReference type="CDD" id="cd15853">
    <property type="entry name" value="SNARE_Bet1"/>
    <property type="match status" value="1"/>
</dbReference>
<dbReference type="eggNOG" id="KOG3385">
    <property type="taxonomic scope" value="Eukaryota"/>
</dbReference>
<evidence type="ECO:0000256" key="17">
    <source>
        <dbReference type="ARBA" id="ARBA00071590"/>
    </source>
</evidence>
<dbReference type="FunFam" id="1.20.5.110:FF:000026">
    <property type="entry name" value="BET1 homolog"/>
    <property type="match status" value="1"/>
</dbReference>
<evidence type="ECO:0000256" key="12">
    <source>
        <dbReference type="ARBA" id="ARBA00024188"/>
    </source>
</evidence>
<dbReference type="GO" id="GO:0015031">
    <property type="term" value="P:protein transport"/>
    <property type="evidence" value="ECO:0007669"/>
    <property type="project" value="UniProtKB-KW"/>
</dbReference>
<keyword evidence="11 19" id="KW-0472">Membrane</keyword>
<evidence type="ECO:0000256" key="14">
    <source>
        <dbReference type="ARBA" id="ARBA00046280"/>
    </source>
</evidence>